<feature type="compositionally biased region" description="Basic and acidic residues" evidence="1">
    <location>
        <begin position="302"/>
        <end position="321"/>
    </location>
</feature>
<dbReference type="GO" id="GO:0003723">
    <property type="term" value="F:RNA binding"/>
    <property type="evidence" value="ECO:0007669"/>
    <property type="project" value="TreeGrafter"/>
</dbReference>
<dbReference type="AlphaFoldDB" id="A0A9Q1CBK4"/>
<proteinExistence type="predicted"/>
<reference evidence="2" key="1">
    <citation type="submission" date="2021-10" db="EMBL/GenBank/DDBJ databases">
        <title>Tropical sea cucumber genome reveals ecological adaptation and Cuvierian tubules defense mechanism.</title>
        <authorList>
            <person name="Chen T."/>
        </authorList>
    </citation>
    <scope>NUCLEOTIDE SEQUENCE</scope>
    <source>
        <strain evidence="2">Nanhai2018</strain>
        <tissue evidence="2">Muscle</tissue>
    </source>
</reference>
<dbReference type="OrthoDB" id="20507at2759"/>
<dbReference type="GO" id="GO:0005634">
    <property type="term" value="C:nucleus"/>
    <property type="evidence" value="ECO:0007669"/>
    <property type="project" value="TreeGrafter"/>
</dbReference>
<comment type="caution">
    <text evidence="2">The sequence shown here is derived from an EMBL/GenBank/DDBJ whole genome shotgun (WGS) entry which is preliminary data.</text>
</comment>
<dbReference type="EMBL" id="JAIZAY010000005">
    <property type="protein sequence ID" value="KAJ8041826.1"/>
    <property type="molecule type" value="Genomic_DNA"/>
</dbReference>
<gene>
    <name evidence="2" type="ORF">HOLleu_12741</name>
</gene>
<feature type="compositionally biased region" description="Polar residues" evidence="1">
    <location>
        <begin position="277"/>
        <end position="287"/>
    </location>
</feature>
<organism evidence="2 3">
    <name type="scientific">Holothuria leucospilota</name>
    <name type="common">Black long sea cucumber</name>
    <name type="synonym">Mertensiothuria leucospilota</name>
    <dbReference type="NCBI Taxonomy" id="206669"/>
    <lineage>
        <taxon>Eukaryota</taxon>
        <taxon>Metazoa</taxon>
        <taxon>Echinodermata</taxon>
        <taxon>Eleutherozoa</taxon>
        <taxon>Echinozoa</taxon>
        <taxon>Holothuroidea</taxon>
        <taxon>Aspidochirotacea</taxon>
        <taxon>Aspidochirotida</taxon>
        <taxon>Holothuriidae</taxon>
        <taxon>Holothuria</taxon>
    </lineage>
</organism>
<keyword evidence="3" id="KW-1185">Reference proteome</keyword>
<dbReference type="PANTHER" id="PTHR13384:SF19">
    <property type="entry name" value="G PATCH DOMAIN-CONTAINING PROTEIN 1"/>
    <property type="match status" value="1"/>
</dbReference>
<feature type="compositionally biased region" description="Low complexity" evidence="1">
    <location>
        <begin position="97"/>
        <end position="106"/>
    </location>
</feature>
<dbReference type="Proteomes" id="UP001152320">
    <property type="component" value="Chromosome 5"/>
</dbReference>
<name>A0A9Q1CBK4_HOLLE</name>
<evidence type="ECO:0000313" key="2">
    <source>
        <dbReference type="EMBL" id="KAJ8041826.1"/>
    </source>
</evidence>
<dbReference type="PANTHER" id="PTHR13384">
    <property type="entry name" value="G PATCH DOMAIN-CONTAINING PROTEIN 1"/>
    <property type="match status" value="1"/>
</dbReference>
<feature type="region of interest" description="Disordered" evidence="1">
    <location>
        <begin position="68"/>
        <end position="153"/>
    </location>
</feature>
<feature type="compositionally biased region" description="Polar residues" evidence="1">
    <location>
        <begin position="121"/>
        <end position="132"/>
    </location>
</feature>
<feature type="region of interest" description="Disordered" evidence="1">
    <location>
        <begin position="419"/>
        <end position="452"/>
    </location>
</feature>
<accession>A0A9Q1CBK4</accession>
<evidence type="ECO:0000313" key="3">
    <source>
        <dbReference type="Proteomes" id="UP001152320"/>
    </source>
</evidence>
<evidence type="ECO:0000256" key="1">
    <source>
        <dbReference type="SAM" id="MobiDB-lite"/>
    </source>
</evidence>
<sequence length="520" mass="57251">MPDGVGSCLEGFTPASGKKKCITKVFSPLALPPGFQPVHIFSDSLAPKEEEKFSRFTLSSAQRSALLGEEVLPGKSPPSESTSLAVVPRDDKGRLPSSSDSGASSLRESKTKKKSRFSDLSPHQDSATSGRESVTEGITEWERQRGRTESLQGSALYNPISSMMASRFVSAKYRDEEQVEYSAENEVDKSHQENAAEMKMYGKLTRETFEWHPDHVLCKRFNVPDPYPGSTTVGIPGMKRDKLSVFSFLSIPANMAETTLTPVNVSAPKVQEKQNMDEPSSSKNQTNKKTRWDIKPAILGIIEERRKNPSQETCEGEKEGVNEEQEDNRPPMDLFNAIFNETDSSDSDSSDGKDEGDNQMTSQTDEKLPPLELNGKSEVSNSIVADLVREDSTKHSIVSDPISTDSATHSRLQMVVTHATPDRGSPEEDEQYGPALPPPSSGHFSDGISGTQKGNIKKITMETGEKTEARIKDMVRMVVTHPTAVPQMVERDTILWKLPGSPALCWKVDELPVEGQMSQK</sequence>
<protein>
    <submittedName>
        <fullName evidence="2">G patch domain-containing protein 1</fullName>
    </submittedName>
</protein>
<feature type="region of interest" description="Disordered" evidence="1">
    <location>
        <begin position="269"/>
        <end position="379"/>
    </location>
</feature>